<dbReference type="InterPro" id="IPR011322">
    <property type="entry name" value="N-reg_PII-like_a/b"/>
</dbReference>
<feature type="domain" description="DUF2007" evidence="1">
    <location>
        <begin position="1"/>
        <end position="62"/>
    </location>
</feature>
<dbReference type="InterPro" id="IPR018551">
    <property type="entry name" value="DUF2007"/>
</dbReference>
<evidence type="ECO:0000313" key="3">
    <source>
        <dbReference type="Proteomes" id="UP001560685"/>
    </source>
</evidence>
<organism evidence="2 3">
    <name type="scientific">Hyphococcus lacteus</name>
    <dbReference type="NCBI Taxonomy" id="3143536"/>
    <lineage>
        <taxon>Bacteria</taxon>
        <taxon>Pseudomonadati</taxon>
        <taxon>Pseudomonadota</taxon>
        <taxon>Alphaproteobacteria</taxon>
        <taxon>Parvularculales</taxon>
        <taxon>Parvularculaceae</taxon>
        <taxon>Hyphococcus</taxon>
    </lineage>
</organism>
<name>A0ABV3ZAA5_9PROT</name>
<gene>
    <name evidence="2" type="ORF">ABFZ84_12275</name>
</gene>
<proteinExistence type="predicted"/>
<dbReference type="Pfam" id="PF09413">
    <property type="entry name" value="DUF2007"/>
    <property type="match status" value="1"/>
</dbReference>
<protein>
    <submittedName>
        <fullName evidence="2">DUF2007 domain-containing protein</fullName>
    </submittedName>
</protein>
<evidence type="ECO:0000313" key="2">
    <source>
        <dbReference type="EMBL" id="MEX6634322.1"/>
    </source>
</evidence>
<dbReference type="RefSeq" id="WP_369314307.1">
    <property type="nucleotide sequence ID" value="NZ_JBEHZE010000001.1"/>
</dbReference>
<sequence length="77" mass="8169">MKTIKRTKDQQEAKIIISYLRANGIDAEILDGAINSVLPVMPGGVRIAVPEHQESEAIGLLELAQSGGAALNDGDEQ</sequence>
<comment type="caution">
    <text evidence="2">The sequence shown here is derived from an EMBL/GenBank/DDBJ whole genome shotgun (WGS) entry which is preliminary data.</text>
</comment>
<dbReference type="Gene3D" id="3.30.70.790">
    <property type="entry name" value="UreE, C-terminal domain"/>
    <property type="match status" value="1"/>
</dbReference>
<keyword evidence="3" id="KW-1185">Reference proteome</keyword>
<dbReference type="Proteomes" id="UP001560685">
    <property type="component" value="Unassembled WGS sequence"/>
</dbReference>
<evidence type="ECO:0000259" key="1">
    <source>
        <dbReference type="Pfam" id="PF09413"/>
    </source>
</evidence>
<accession>A0ABV3ZAA5</accession>
<dbReference type="EMBL" id="JBEHZE010000001">
    <property type="protein sequence ID" value="MEX6634322.1"/>
    <property type="molecule type" value="Genomic_DNA"/>
</dbReference>
<reference evidence="2 3" key="1">
    <citation type="submission" date="2024-05" db="EMBL/GenBank/DDBJ databases">
        <title>Three bacterial strains, DH-69, EH-24, and ECK-19 isolated from coastal sediments.</title>
        <authorList>
            <person name="Ye Y.-Q."/>
            <person name="Du Z.-J."/>
        </authorList>
    </citation>
    <scope>NUCLEOTIDE SEQUENCE [LARGE SCALE GENOMIC DNA]</scope>
    <source>
        <strain evidence="2 3">ECK-19</strain>
    </source>
</reference>
<dbReference type="SUPFAM" id="SSF54913">
    <property type="entry name" value="GlnB-like"/>
    <property type="match status" value="1"/>
</dbReference>